<keyword evidence="2" id="KW-1185">Reference proteome</keyword>
<organism evidence="1 2">
    <name type="scientific">Clitoria ternatea</name>
    <name type="common">Butterfly pea</name>
    <dbReference type="NCBI Taxonomy" id="43366"/>
    <lineage>
        <taxon>Eukaryota</taxon>
        <taxon>Viridiplantae</taxon>
        <taxon>Streptophyta</taxon>
        <taxon>Embryophyta</taxon>
        <taxon>Tracheophyta</taxon>
        <taxon>Spermatophyta</taxon>
        <taxon>Magnoliopsida</taxon>
        <taxon>eudicotyledons</taxon>
        <taxon>Gunneridae</taxon>
        <taxon>Pentapetalae</taxon>
        <taxon>rosids</taxon>
        <taxon>fabids</taxon>
        <taxon>Fabales</taxon>
        <taxon>Fabaceae</taxon>
        <taxon>Papilionoideae</taxon>
        <taxon>50 kb inversion clade</taxon>
        <taxon>NPAAA clade</taxon>
        <taxon>indigoferoid/millettioid clade</taxon>
        <taxon>Phaseoleae</taxon>
        <taxon>Clitoria</taxon>
    </lineage>
</organism>
<dbReference type="Pfam" id="PF06549">
    <property type="entry name" value="DUF1118"/>
    <property type="match status" value="1"/>
</dbReference>
<sequence length="152" mass="16401">MVMEASTIIGRGSPLFFSSSPATTQNSHFLVKSMATPKPIPPASRTVTSRKNSTLFPLRKQPRSNVATGTCPIKLLTRMKQLKPLSKVEKAGLLSAVEKFGFSLSAIERLELLSKAEELCVICCHWSRNSSDSLNPQLGIVALGSRACLLGS</sequence>
<dbReference type="AlphaFoldDB" id="A0AAN9JAB7"/>
<reference evidence="1 2" key="1">
    <citation type="submission" date="2024-01" db="EMBL/GenBank/DDBJ databases">
        <title>The genomes of 5 underutilized Papilionoideae crops provide insights into root nodulation and disease resistance.</title>
        <authorList>
            <person name="Yuan L."/>
        </authorList>
    </citation>
    <scope>NUCLEOTIDE SEQUENCE [LARGE SCALE GENOMIC DNA]</scope>
    <source>
        <strain evidence="1">LY-2023</strain>
        <tissue evidence="1">Leaf</tissue>
    </source>
</reference>
<dbReference type="Proteomes" id="UP001359559">
    <property type="component" value="Unassembled WGS sequence"/>
</dbReference>
<proteinExistence type="predicted"/>
<comment type="caution">
    <text evidence="1">The sequence shown here is derived from an EMBL/GenBank/DDBJ whole genome shotgun (WGS) entry which is preliminary data.</text>
</comment>
<protein>
    <submittedName>
        <fullName evidence="1">Uncharacterized protein</fullName>
    </submittedName>
</protein>
<gene>
    <name evidence="1" type="ORF">RJT34_16489</name>
</gene>
<dbReference type="InterPro" id="IPR009500">
    <property type="entry name" value="DUF1118"/>
</dbReference>
<evidence type="ECO:0000313" key="2">
    <source>
        <dbReference type="Proteomes" id="UP001359559"/>
    </source>
</evidence>
<accession>A0AAN9JAB7</accession>
<name>A0AAN9JAB7_CLITE</name>
<evidence type="ECO:0000313" key="1">
    <source>
        <dbReference type="EMBL" id="KAK7293619.1"/>
    </source>
</evidence>
<dbReference type="EMBL" id="JAYKXN010000004">
    <property type="protein sequence ID" value="KAK7293619.1"/>
    <property type="molecule type" value="Genomic_DNA"/>
</dbReference>